<dbReference type="EMBL" id="MFJW01000026">
    <property type="protein sequence ID" value="OGG29408.1"/>
    <property type="molecule type" value="Genomic_DNA"/>
</dbReference>
<evidence type="ECO:0000313" key="3">
    <source>
        <dbReference type="Proteomes" id="UP000178461"/>
    </source>
</evidence>
<name>A0A1F6AXQ1_9BACT</name>
<gene>
    <name evidence="2" type="ORF">A2971_03915</name>
</gene>
<reference evidence="2 3" key="1">
    <citation type="journal article" date="2016" name="Nat. Commun.">
        <title>Thousands of microbial genomes shed light on interconnected biogeochemical processes in an aquifer system.</title>
        <authorList>
            <person name="Anantharaman K."/>
            <person name="Brown C.T."/>
            <person name="Hug L.A."/>
            <person name="Sharon I."/>
            <person name="Castelle C.J."/>
            <person name="Probst A.J."/>
            <person name="Thomas B.C."/>
            <person name="Singh A."/>
            <person name="Wilkins M.J."/>
            <person name="Karaoz U."/>
            <person name="Brodie E.L."/>
            <person name="Williams K.H."/>
            <person name="Hubbard S.S."/>
            <person name="Banfield J.F."/>
        </authorList>
    </citation>
    <scope>NUCLEOTIDE SEQUENCE [LARGE SCALE GENOMIC DNA]</scope>
</reference>
<dbReference type="Proteomes" id="UP000178461">
    <property type="component" value="Unassembled WGS sequence"/>
</dbReference>
<comment type="caution">
    <text evidence="2">The sequence shown here is derived from an EMBL/GenBank/DDBJ whole genome shotgun (WGS) entry which is preliminary data.</text>
</comment>
<dbReference type="SUPFAM" id="SSF49373">
    <property type="entry name" value="Invasin/intimin cell-adhesion fragments"/>
    <property type="match status" value="1"/>
</dbReference>
<dbReference type="InterPro" id="IPR013783">
    <property type="entry name" value="Ig-like_fold"/>
</dbReference>
<evidence type="ECO:0000313" key="2">
    <source>
        <dbReference type="EMBL" id="OGG29408.1"/>
    </source>
</evidence>
<sequence length="133" mass="13892">MKNKYLLIALMIGAAIIVGLGWKTLSGSGASTGSGSEAISLTTNPNPLQMGPATFIIDVKDKSGKPVDNATVFFDLNMTAMNMGTQQGNATSQGNGRYAATGTMSMRGPWKVSTKITMPDGSVVNKDFTVNVL</sequence>
<dbReference type="AlphaFoldDB" id="A0A1F6AXQ1"/>
<feature type="domain" description="YtkA-like" evidence="1">
    <location>
        <begin position="39"/>
        <end position="114"/>
    </location>
</feature>
<protein>
    <recommendedName>
        <fullName evidence="1">YtkA-like domain-containing protein</fullName>
    </recommendedName>
</protein>
<dbReference type="Gene3D" id="2.60.40.10">
    <property type="entry name" value="Immunoglobulins"/>
    <property type="match status" value="1"/>
</dbReference>
<accession>A0A1F6AXQ1</accession>
<proteinExistence type="predicted"/>
<evidence type="ECO:0000259" key="1">
    <source>
        <dbReference type="Pfam" id="PF13115"/>
    </source>
</evidence>
<dbReference type="Pfam" id="PF13115">
    <property type="entry name" value="YtkA"/>
    <property type="match status" value="1"/>
</dbReference>
<dbReference type="InterPro" id="IPR032693">
    <property type="entry name" value="YtkA-like_dom"/>
</dbReference>
<dbReference type="InterPro" id="IPR008964">
    <property type="entry name" value="Invasin/intimin_cell_adhesion"/>
</dbReference>
<organism evidence="2 3">
    <name type="scientific">Candidatus Gottesmanbacteria bacterium RIFCSPLOWO2_01_FULL_46_21</name>
    <dbReference type="NCBI Taxonomy" id="1798393"/>
    <lineage>
        <taxon>Bacteria</taxon>
        <taxon>Candidatus Gottesmaniibacteriota</taxon>
    </lineage>
</organism>